<dbReference type="OrthoDB" id="3560624at2759"/>
<gene>
    <name evidence="2" type="ORF">BcDW1_9891</name>
</gene>
<feature type="compositionally biased region" description="Polar residues" evidence="1">
    <location>
        <begin position="410"/>
        <end position="423"/>
    </location>
</feature>
<feature type="compositionally biased region" description="Polar residues" evidence="1">
    <location>
        <begin position="575"/>
        <end position="602"/>
    </location>
</feature>
<feature type="region of interest" description="Disordered" evidence="1">
    <location>
        <begin position="1"/>
        <end position="21"/>
    </location>
</feature>
<feature type="compositionally biased region" description="Basic and acidic residues" evidence="1">
    <location>
        <begin position="435"/>
        <end position="447"/>
    </location>
</feature>
<feature type="compositionally biased region" description="Pro residues" evidence="1">
    <location>
        <begin position="1"/>
        <end position="17"/>
    </location>
</feature>
<feature type="region of interest" description="Disordered" evidence="1">
    <location>
        <begin position="435"/>
        <end position="455"/>
    </location>
</feature>
<proteinExistence type="predicted"/>
<dbReference type="HOGENOM" id="CLU_432749_0_0_1"/>
<name>M7UDH8_BOTF1</name>
<feature type="region of interest" description="Disordered" evidence="1">
    <location>
        <begin position="40"/>
        <end position="106"/>
    </location>
</feature>
<feature type="region of interest" description="Disordered" evidence="1">
    <location>
        <begin position="385"/>
        <end position="423"/>
    </location>
</feature>
<organism evidence="2 3">
    <name type="scientific">Botryotinia fuckeliana (strain BcDW1)</name>
    <name type="common">Noble rot fungus</name>
    <name type="synonym">Botrytis cinerea</name>
    <dbReference type="NCBI Taxonomy" id="1290391"/>
    <lineage>
        <taxon>Eukaryota</taxon>
        <taxon>Fungi</taxon>
        <taxon>Dikarya</taxon>
        <taxon>Ascomycota</taxon>
        <taxon>Pezizomycotina</taxon>
        <taxon>Leotiomycetes</taxon>
        <taxon>Helotiales</taxon>
        <taxon>Sclerotiniaceae</taxon>
        <taxon>Botrytis</taxon>
    </lineage>
</organism>
<sequence length="668" mass="73172">MSSEPPPPPPPPPPHLHPQPHNVDYLKIIRSPTGIYRWLDGIGESGGQPVPRSNNVPNGALSGDQYVMDYGVDLKSPSSGTHAPASRNEGDSAESSQESVQAEEALNRSHQHVLGMAQQFPSIGAQRLPLNQQSYADYSFENPPVPNSTDNANQGIHDRNNQQPNPMGLPLQGFTPQGMPLNQQFFVNQPRNSFEYPATPYLTNNANQGMQDGNNRMEYPSYPAALQYGKINTSPTPWELSKNDITGNYYPGNMMTMNSHPSASRYHSTYPLGQIANQTGMTTGTINTMNYPSGTSGQVLGNSLFYPVNGPNQFPFNDPNQFPPVTGSNLFNPVNGPSQFLPVTGSNQFYLVNDPSQFPFHGPSQFLPVDRSNQIVPLVPRQQNDVFHSNHGLPNPTPVSVGRAIDYPSESGSSNGASDELTSNEVETLDDIRNETATPHDHTDDQRAPGPVGAELDVSNVPDNMPSTQHTVSNNQGGMPSSVDDRMDIQQDWTLFGTLSIISSLAQLFNFFADADQPSNANYSGPLFPQDARPRRPLPFGRVPMYASNIEATAAALVPGEADTRSAWDFPPNIPSTLTSDIRQSQMETPQASNPYRTSARIQRSDTRMEPSQFTNRVNKSIRRRKPATTQRLQSQIANNASSVLEQLASQTVEAQKDSDIDAEFEEE</sequence>
<evidence type="ECO:0000313" key="3">
    <source>
        <dbReference type="Proteomes" id="UP000012045"/>
    </source>
</evidence>
<reference evidence="3" key="1">
    <citation type="journal article" date="2013" name="Genome Announc.">
        <title>Draft genome sequence of Botrytis cinerea BcDW1, inoculum for noble rot of grape berries.</title>
        <authorList>
            <person name="Blanco-Ulate B."/>
            <person name="Allen G."/>
            <person name="Powell A.L."/>
            <person name="Cantu D."/>
        </authorList>
    </citation>
    <scope>NUCLEOTIDE SEQUENCE [LARGE SCALE GENOMIC DNA]</scope>
    <source>
        <strain evidence="3">BcDW1</strain>
    </source>
</reference>
<dbReference type="AlphaFoldDB" id="M7UDH8"/>
<evidence type="ECO:0000313" key="2">
    <source>
        <dbReference type="EMBL" id="EMR81492.1"/>
    </source>
</evidence>
<evidence type="ECO:0000256" key="1">
    <source>
        <dbReference type="SAM" id="MobiDB-lite"/>
    </source>
</evidence>
<feature type="compositionally biased region" description="Low complexity" evidence="1">
    <location>
        <begin position="93"/>
        <end position="104"/>
    </location>
</feature>
<feature type="compositionally biased region" description="Polar residues" evidence="1">
    <location>
        <begin position="610"/>
        <end position="619"/>
    </location>
</feature>
<feature type="region of interest" description="Disordered" evidence="1">
    <location>
        <begin position="566"/>
        <end position="634"/>
    </location>
</feature>
<protein>
    <submittedName>
        <fullName evidence="2">Uncharacterized protein</fullName>
    </submittedName>
</protein>
<dbReference type="Proteomes" id="UP000012045">
    <property type="component" value="Unassembled WGS sequence"/>
</dbReference>
<accession>M7UDH8</accession>
<dbReference type="EMBL" id="KB708075">
    <property type="protein sequence ID" value="EMR81492.1"/>
    <property type="molecule type" value="Genomic_DNA"/>
</dbReference>